<protein>
    <submittedName>
        <fullName evidence="2">MarR family transcriptional regulator</fullName>
    </submittedName>
</protein>
<dbReference type="InterPro" id="IPR000835">
    <property type="entry name" value="HTH_MarR-typ"/>
</dbReference>
<accession>A0ABS5TCD3</accession>
<reference evidence="2 3" key="1">
    <citation type="submission" date="2021-05" db="EMBL/GenBank/DDBJ databases">
        <title>Kineosporia and Streptomyces sp. nov. two new marine actinobacteria isolated from Coral.</title>
        <authorList>
            <person name="Buangrab K."/>
            <person name="Sutthacheep M."/>
            <person name="Yeemin T."/>
            <person name="Harunari E."/>
            <person name="Igarashi Y."/>
            <person name="Kanchanasin P."/>
            <person name="Tanasupawat S."/>
            <person name="Phongsopitanun W."/>
        </authorList>
    </citation>
    <scope>NUCLEOTIDE SEQUENCE [LARGE SCALE GENOMIC DNA]</scope>
    <source>
        <strain evidence="2 3">J2-2</strain>
    </source>
</reference>
<dbReference type="PANTHER" id="PTHR33164:SF57">
    <property type="entry name" value="MARR-FAMILY TRANSCRIPTIONAL REGULATOR"/>
    <property type="match status" value="1"/>
</dbReference>
<dbReference type="PANTHER" id="PTHR33164">
    <property type="entry name" value="TRANSCRIPTIONAL REGULATOR, MARR FAMILY"/>
    <property type="match status" value="1"/>
</dbReference>
<dbReference type="InterPro" id="IPR039422">
    <property type="entry name" value="MarR/SlyA-like"/>
</dbReference>
<evidence type="ECO:0000259" key="1">
    <source>
        <dbReference type="PROSITE" id="PS50995"/>
    </source>
</evidence>
<dbReference type="PROSITE" id="PS50995">
    <property type="entry name" value="HTH_MARR_2"/>
    <property type="match status" value="1"/>
</dbReference>
<gene>
    <name evidence="2" type="ORF">KIH74_07380</name>
</gene>
<sequence length="167" mass="18242">MADTSTPGVPDLDLLGVLSRMSQMSSVLNRGRLIERAMAASGLNVDRPAITVLVTLHMAGEPLRIGEIATRMQVVGPHVTRQLNELERRDLARRVPDPHDQRARLIELTPAGAEAATRYLHTVLGWFAEVLNGWSAQDRQTFANLLGRFADDLAARAEALDGTGEKP</sequence>
<organism evidence="2 3">
    <name type="scientific">Kineosporia corallincola</name>
    <dbReference type="NCBI Taxonomy" id="2835133"/>
    <lineage>
        <taxon>Bacteria</taxon>
        <taxon>Bacillati</taxon>
        <taxon>Actinomycetota</taxon>
        <taxon>Actinomycetes</taxon>
        <taxon>Kineosporiales</taxon>
        <taxon>Kineosporiaceae</taxon>
        <taxon>Kineosporia</taxon>
    </lineage>
</organism>
<dbReference type="RefSeq" id="WP_214155049.1">
    <property type="nucleotide sequence ID" value="NZ_JAHBAY010000003.1"/>
</dbReference>
<proteinExistence type="predicted"/>
<dbReference type="InterPro" id="IPR036390">
    <property type="entry name" value="WH_DNA-bd_sf"/>
</dbReference>
<evidence type="ECO:0000313" key="2">
    <source>
        <dbReference type="EMBL" id="MBT0768742.1"/>
    </source>
</evidence>
<feature type="domain" description="HTH marR-type" evidence="1">
    <location>
        <begin position="11"/>
        <end position="151"/>
    </location>
</feature>
<dbReference type="EMBL" id="JAHBAY010000003">
    <property type="protein sequence ID" value="MBT0768742.1"/>
    <property type="molecule type" value="Genomic_DNA"/>
</dbReference>
<comment type="caution">
    <text evidence="2">The sequence shown here is derived from an EMBL/GenBank/DDBJ whole genome shotgun (WGS) entry which is preliminary data.</text>
</comment>
<keyword evidence="3" id="KW-1185">Reference proteome</keyword>
<dbReference type="Pfam" id="PF12802">
    <property type="entry name" value="MarR_2"/>
    <property type="match status" value="1"/>
</dbReference>
<dbReference type="SMART" id="SM00347">
    <property type="entry name" value="HTH_MARR"/>
    <property type="match status" value="1"/>
</dbReference>
<dbReference type="Proteomes" id="UP001197247">
    <property type="component" value="Unassembled WGS sequence"/>
</dbReference>
<dbReference type="SUPFAM" id="SSF46785">
    <property type="entry name" value="Winged helix' DNA-binding domain"/>
    <property type="match status" value="1"/>
</dbReference>
<dbReference type="InterPro" id="IPR036388">
    <property type="entry name" value="WH-like_DNA-bd_sf"/>
</dbReference>
<dbReference type="Gene3D" id="1.10.10.10">
    <property type="entry name" value="Winged helix-like DNA-binding domain superfamily/Winged helix DNA-binding domain"/>
    <property type="match status" value="1"/>
</dbReference>
<name>A0ABS5TCD3_9ACTN</name>
<evidence type="ECO:0000313" key="3">
    <source>
        <dbReference type="Proteomes" id="UP001197247"/>
    </source>
</evidence>